<name>A0A8H7I5J6_9AGAM</name>
<accession>A0A8H7I5J6</accession>
<proteinExistence type="predicted"/>
<gene>
    <name evidence="1" type="ORF">RHS01_10029</name>
</gene>
<protein>
    <submittedName>
        <fullName evidence="1">Uncharacterized protein</fullName>
    </submittedName>
</protein>
<reference evidence="1" key="1">
    <citation type="submission" date="2020-09" db="EMBL/GenBank/DDBJ databases">
        <title>Comparative genome analyses of four rice-infecting Rhizoctonia solani isolates reveal extensive enrichment of homogalacturonan modification genes.</title>
        <authorList>
            <person name="Lee D.-Y."/>
            <person name="Jeon J."/>
            <person name="Kim K.-T."/>
            <person name="Cheong K."/>
            <person name="Song H."/>
            <person name="Choi G."/>
            <person name="Ko J."/>
            <person name="Opiyo S.O."/>
            <person name="Zuo S."/>
            <person name="Madhav S."/>
            <person name="Lee Y.-H."/>
            <person name="Wang G.-L."/>
        </authorList>
    </citation>
    <scope>NUCLEOTIDE SEQUENCE</scope>
    <source>
        <strain evidence="1">AG1-IA B2</strain>
    </source>
</reference>
<evidence type="ECO:0000313" key="2">
    <source>
        <dbReference type="Proteomes" id="UP000614334"/>
    </source>
</evidence>
<comment type="caution">
    <text evidence="1">The sequence shown here is derived from an EMBL/GenBank/DDBJ whole genome shotgun (WGS) entry which is preliminary data.</text>
</comment>
<sequence>MLDRFRAHLEVNVDGVSAYTLLRTALPMFLSFISTESDLLIDQPNGSLAVSFANTLRSPRHELARFVGNDVILPFLLGAPPLAEYAYERSCDHDQFEWVHGIPISLFQTVSQVNSWRAGSKVFLETGKR</sequence>
<dbReference type="EMBL" id="JACYCF010000027">
    <property type="protein sequence ID" value="KAF8749497.1"/>
    <property type="molecule type" value="Genomic_DNA"/>
</dbReference>
<dbReference type="AlphaFoldDB" id="A0A8H7I5J6"/>
<organism evidence="1 2">
    <name type="scientific">Rhizoctonia solani</name>
    <dbReference type="NCBI Taxonomy" id="456999"/>
    <lineage>
        <taxon>Eukaryota</taxon>
        <taxon>Fungi</taxon>
        <taxon>Dikarya</taxon>
        <taxon>Basidiomycota</taxon>
        <taxon>Agaricomycotina</taxon>
        <taxon>Agaricomycetes</taxon>
        <taxon>Cantharellales</taxon>
        <taxon>Ceratobasidiaceae</taxon>
        <taxon>Rhizoctonia</taxon>
    </lineage>
</organism>
<dbReference type="Proteomes" id="UP000614334">
    <property type="component" value="Unassembled WGS sequence"/>
</dbReference>
<evidence type="ECO:0000313" key="1">
    <source>
        <dbReference type="EMBL" id="KAF8749497.1"/>
    </source>
</evidence>